<protein>
    <recommendedName>
        <fullName evidence="8">Protein p34</fullName>
    </recommendedName>
</protein>
<dbReference type="SUPFAM" id="SSF161111">
    <property type="entry name" value="Cation efflux protein transmembrane domain-like"/>
    <property type="match status" value="1"/>
</dbReference>
<evidence type="ECO:0000256" key="9">
    <source>
        <dbReference type="SAM" id="Phobius"/>
    </source>
</evidence>
<accession>A0A840Y9G7</accession>
<feature type="transmembrane region" description="Helical" evidence="9">
    <location>
        <begin position="12"/>
        <end position="33"/>
    </location>
</feature>
<keyword evidence="13" id="KW-1185">Reference proteome</keyword>
<dbReference type="InterPro" id="IPR050291">
    <property type="entry name" value="CDF_Transporter"/>
</dbReference>
<evidence type="ECO:0000259" key="11">
    <source>
        <dbReference type="Pfam" id="PF16916"/>
    </source>
</evidence>
<evidence type="ECO:0000256" key="5">
    <source>
        <dbReference type="ARBA" id="ARBA00022692"/>
    </source>
</evidence>
<dbReference type="Gene3D" id="1.20.1510.10">
    <property type="entry name" value="Cation efflux protein transmembrane domain"/>
    <property type="match status" value="1"/>
</dbReference>
<dbReference type="FunFam" id="3.30.70.1350:FF:000002">
    <property type="entry name" value="Ferrous-iron efflux pump FieF"/>
    <property type="match status" value="1"/>
</dbReference>
<sequence length="300" mass="31443">MTEGRPGPATRLAMASVAVAIAVLGMKAVAWWLTGSVALFADALESVVNVAAALAALAAVRYSALPADANHPYGHAKAEYFSAVLEGVLIVVAALLILREAWGALLAPRMPEQPGLGLAVSAIASAVNAAWAMLLMRRGRALRSPALLADARHLWSDVVTSVGVIAGVGLVVATGILWFDPLLAALTAANILWSGFRLLRESVGGLMDEAVPPATMERIRRIVAAEATGAIEAHDLRSRHAGRFTFLEFHLVVPGAMTVRESHDICDRIEAALKAELSGAVITIHVEPEGKAKQTGVPVL</sequence>
<keyword evidence="3" id="KW-0813">Transport</keyword>
<evidence type="ECO:0000256" key="1">
    <source>
        <dbReference type="ARBA" id="ARBA00004651"/>
    </source>
</evidence>
<feature type="domain" description="Cation efflux protein transmembrane" evidence="10">
    <location>
        <begin position="14"/>
        <end position="207"/>
    </location>
</feature>
<dbReference type="InterPro" id="IPR058533">
    <property type="entry name" value="Cation_efflux_TM"/>
</dbReference>
<keyword evidence="4" id="KW-1003">Cell membrane</keyword>
<evidence type="ECO:0000313" key="12">
    <source>
        <dbReference type="EMBL" id="MBB5690514.1"/>
    </source>
</evidence>
<keyword evidence="7 9" id="KW-0472">Membrane</keyword>
<dbReference type="Pfam" id="PF16916">
    <property type="entry name" value="ZT_dimer"/>
    <property type="match status" value="1"/>
</dbReference>
<dbReference type="AlphaFoldDB" id="A0A840Y9G7"/>
<keyword evidence="5 9" id="KW-0812">Transmembrane</keyword>
<evidence type="ECO:0000256" key="4">
    <source>
        <dbReference type="ARBA" id="ARBA00022475"/>
    </source>
</evidence>
<reference evidence="12 13" key="1">
    <citation type="submission" date="2020-08" db="EMBL/GenBank/DDBJ databases">
        <title>Genomic Encyclopedia of Type Strains, Phase IV (KMG-IV): sequencing the most valuable type-strain genomes for metagenomic binning, comparative biology and taxonomic classification.</title>
        <authorList>
            <person name="Goeker M."/>
        </authorList>
    </citation>
    <scope>NUCLEOTIDE SEQUENCE [LARGE SCALE GENOMIC DNA]</scope>
    <source>
        <strain evidence="12 13">DSM 25895</strain>
    </source>
</reference>
<dbReference type="RefSeq" id="WP_184485382.1">
    <property type="nucleotide sequence ID" value="NZ_JAAEDJ010000213.1"/>
</dbReference>
<dbReference type="GO" id="GO:0006882">
    <property type="term" value="P:intracellular zinc ion homeostasis"/>
    <property type="evidence" value="ECO:0007669"/>
    <property type="project" value="TreeGrafter"/>
</dbReference>
<comment type="similarity">
    <text evidence="2">Belongs to the cation diffusion facilitator (CDF) transporter (TC 2.A.4) family.</text>
</comment>
<feature type="transmembrane region" description="Helical" evidence="9">
    <location>
        <begin position="157"/>
        <end position="176"/>
    </location>
</feature>
<proteinExistence type="inferred from homology"/>
<evidence type="ECO:0000256" key="3">
    <source>
        <dbReference type="ARBA" id="ARBA00022448"/>
    </source>
</evidence>
<dbReference type="Proteomes" id="UP000562254">
    <property type="component" value="Unassembled WGS sequence"/>
</dbReference>
<dbReference type="PANTHER" id="PTHR43840">
    <property type="entry name" value="MITOCHONDRIAL METAL TRANSPORTER 1-RELATED"/>
    <property type="match status" value="1"/>
</dbReference>
<evidence type="ECO:0000259" key="10">
    <source>
        <dbReference type="Pfam" id="PF01545"/>
    </source>
</evidence>
<name>A0A840Y9G7_9PROT</name>
<evidence type="ECO:0000256" key="8">
    <source>
        <dbReference type="ARBA" id="ARBA00068882"/>
    </source>
</evidence>
<dbReference type="InterPro" id="IPR002524">
    <property type="entry name" value="Cation_efflux"/>
</dbReference>
<dbReference type="NCBIfam" id="TIGR01297">
    <property type="entry name" value="CDF"/>
    <property type="match status" value="1"/>
</dbReference>
<dbReference type="Pfam" id="PF01545">
    <property type="entry name" value="Cation_efflux"/>
    <property type="match status" value="1"/>
</dbReference>
<feature type="domain" description="Cation efflux protein cytoplasmic" evidence="11">
    <location>
        <begin position="212"/>
        <end position="289"/>
    </location>
</feature>
<evidence type="ECO:0000256" key="7">
    <source>
        <dbReference type="ARBA" id="ARBA00023136"/>
    </source>
</evidence>
<comment type="caution">
    <text evidence="12">The sequence shown here is derived from an EMBL/GenBank/DDBJ whole genome shotgun (WGS) entry which is preliminary data.</text>
</comment>
<dbReference type="InterPro" id="IPR027469">
    <property type="entry name" value="Cation_efflux_TMD_sf"/>
</dbReference>
<organism evidence="12 13">
    <name type="scientific">Neoroseomonas alkaliterrae</name>
    <dbReference type="NCBI Taxonomy" id="1452450"/>
    <lineage>
        <taxon>Bacteria</taxon>
        <taxon>Pseudomonadati</taxon>
        <taxon>Pseudomonadota</taxon>
        <taxon>Alphaproteobacteria</taxon>
        <taxon>Acetobacterales</taxon>
        <taxon>Acetobacteraceae</taxon>
        <taxon>Neoroseomonas</taxon>
    </lineage>
</organism>
<dbReference type="Gene3D" id="3.30.70.1350">
    <property type="entry name" value="Cation efflux protein, cytoplasmic domain"/>
    <property type="match status" value="1"/>
</dbReference>
<comment type="subcellular location">
    <subcellularLocation>
        <location evidence="1">Cell membrane</location>
        <topology evidence="1">Multi-pass membrane protein</topology>
    </subcellularLocation>
</comment>
<dbReference type="GO" id="GO:0015086">
    <property type="term" value="F:cadmium ion transmembrane transporter activity"/>
    <property type="evidence" value="ECO:0007669"/>
    <property type="project" value="TreeGrafter"/>
</dbReference>
<dbReference type="InterPro" id="IPR036837">
    <property type="entry name" value="Cation_efflux_CTD_sf"/>
</dbReference>
<feature type="transmembrane region" description="Helical" evidence="9">
    <location>
        <begin position="39"/>
        <end position="60"/>
    </location>
</feature>
<dbReference type="EMBL" id="JACIJE010000007">
    <property type="protein sequence ID" value="MBB5690514.1"/>
    <property type="molecule type" value="Genomic_DNA"/>
</dbReference>
<dbReference type="SUPFAM" id="SSF160240">
    <property type="entry name" value="Cation efflux protein cytoplasmic domain-like"/>
    <property type="match status" value="1"/>
</dbReference>
<dbReference type="PANTHER" id="PTHR43840:SF15">
    <property type="entry name" value="MITOCHONDRIAL METAL TRANSPORTER 1-RELATED"/>
    <property type="match status" value="1"/>
</dbReference>
<evidence type="ECO:0000313" key="13">
    <source>
        <dbReference type="Proteomes" id="UP000562254"/>
    </source>
</evidence>
<evidence type="ECO:0000256" key="2">
    <source>
        <dbReference type="ARBA" id="ARBA00008114"/>
    </source>
</evidence>
<dbReference type="GO" id="GO:0015093">
    <property type="term" value="F:ferrous iron transmembrane transporter activity"/>
    <property type="evidence" value="ECO:0007669"/>
    <property type="project" value="TreeGrafter"/>
</dbReference>
<dbReference type="GO" id="GO:0005886">
    <property type="term" value="C:plasma membrane"/>
    <property type="evidence" value="ECO:0007669"/>
    <property type="project" value="UniProtKB-SubCell"/>
</dbReference>
<keyword evidence="6 9" id="KW-1133">Transmembrane helix</keyword>
<evidence type="ECO:0000256" key="6">
    <source>
        <dbReference type="ARBA" id="ARBA00022989"/>
    </source>
</evidence>
<dbReference type="InterPro" id="IPR027470">
    <property type="entry name" value="Cation_efflux_CTD"/>
</dbReference>
<feature type="transmembrane region" description="Helical" evidence="9">
    <location>
        <begin position="80"/>
        <end position="98"/>
    </location>
</feature>
<dbReference type="GO" id="GO:0015341">
    <property type="term" value="F:zinc efflux antiporter activity"/>
    <property type="evidence" value="ECO:0007669"/>
    <property type="project" value="TreeGrafter"/>
</dbReference>
<feature type="transmembrane region" description="Helical" evidence="9">
    <location>
        <begin position="118"/>
        <end position="136"/>
    </location>
</feature>
<gene>
    <name evidence="12" type="ORF">FHS88_002649</name>
</gene>